<evidence type="ECO:0000256" key="1">
    <source>
        <dbReference type="SAM" id="SignalP"/>
    </source>
</evidence>
<comment type="caution">
    <text evidence="2">The sequence shown here is derived from an EMBL/GenBank/DDBJ whole genome shotgun (WGS) entry which is preliminary data.</text>
</comment>
<organism evidence="2 3">
    <name type="scientific">Elstera litoralis</name>
    <dbReference type="NCBI Taxonomy" id="552518"/>
    <lineage>
        <taxon>Bacteria</taxon>
        <taxon>Pseudomonadati</taxon>
        <taxon>Pseudomonadota</taxon>
        <taxon>Alphaproteobacteria</taxon>
        <taxon>Rhodospirillales</taxon>
        <taxon>Rhodospirillaceae</taxon>
        <taxon>Elstera</taxon>
    </lineage>
</organism>
<keyword evidence="3" id="KW-1185">Reference proteome</keyword>
<sequence>MTAVTSFAKISILGAALLAMAACAPVSRPEGVTAADVPPGASRFATETKIEIIETFSDATDKADPAEIENYKAIAITALTGKLAAEKLEIVAANAEAPLKMRLELQIRRWEPLTGGGTFVKAIVANAAGKELFSTQAGEGLHLLGNGLDSKIALRNSMERLGGGILDGLKPLRASAS</sequence>
<dbReference type="EMBL" id="LAJY01000057">
    <property type="protein sequence ID" value="KJV10698.1"/>
    <property type="molecule type" value="Genomic_DNA"/>
</dbReference>
<accession>A0A0F3IVY3</accession>
<reference evidence="2 3" key="1">
    <citation type="submission" date="2015-03" db="EMBL/GenBank/DDBJ databases">
        <title>Draft genome sequence of Elstera litoralis.</title>
        <authorList>
            <person name="Rahalkar M.C."/>
            <person name="Dhakephalkar P.K."/>
            <person name="Pore S.D."/>
            <person name="Arora P."/>
            <person name="Kapse N.G."/>
            <person name="Pandit P.S."/>
        </authorList>
    </citation>
    <scope>NUCLEOTIDE SEQUENCE [LARGE SCALE GENOMIC DNA]</scope>
    <source>
        <strain evidence="2 3">Dia-1</strain>
    </source>
</reference>
<evidence type="ECO:0000313" key="3">
    <source>
        <dbReference type="Proteomes" id="UP000033774"/>
    </source>
</evidence>
<feature type="chain" id="PRO_5002462656" description="DUF4410 domain-containing protein" evidence="1">
    <location>
        <begin position="22"/>
        <end position="177"/>
    </location>
</feature>
<keyword evidence="1" id="KW-0732">Signal</keyword>
<dbReference type="AlphaFoldDB" id="A0A0F3IVY3"/>
<feature type="signal peptide" evidence="1">
    <location>
        <begin position="1"/>
        <end position="21"/>
    </location>
</feature>
<evidence type="ECO:0000313" key="2">
    <source>
        <dbReference type="EMBL" id="KJV10698.1"/>
    </source>
</evidence>
<name>A0A0F3IVY3_9PROT</name>
<dbReference type="OrthoDB" id="9839119at2"/>
<dbReference type="RefSeq" id="WP_045774585.1">
    <property type="nucleotide sequence ID" value="NZ_LAJY01000057.1"/>
</dbReference>
<gene>
    <name evidence="2" type="ORF">VZ95_03125</name>
</gene>
<dbReference type="Proteomes" id="UP000033774">
    <property type="component" value="Unassembled WGS sequence"/>
</dbReference>
<proteinExistence type="predicted"/>
<protein>
    <recommendedName>
        <fullName evidence="4">DUF4410 domain-containing protein</fullName>
    </recommendedName>
</protein>
<evidence type="ECO:0008006" key="4">
    <source>
        <dbReference type="Google" id="ProtNLM"/>
    </source>
</evidence>